<comment type="caution">
    <text evidence="2">The sequence shown here is derived from an EMBL/GenBank/DDBJ whole genome shotgun (WGS) entry which is preliminary data.</text>
</comment>
<dbReference type="AlphaFoldDB" id="A0A9P9D653"/>
<dbReference type="Proteomes" id="UP000700596">
    <property type="component" value="Unassembled WGS sequence"/>
</dbReference>
<evidence type="ECO:0000256" key="1">
    <source>
        <dbReference type="SAM" id="MobiDB-lite"/>
    </source>
</evidence>
<accession>A0A9P9D653</accession>
<feature type="compositionally biased region" description="Basic and acidic residues" evidence="1">
    <location>
        <begin position="1"/>
        <end position="16"/>
    </location>
</feature>
<evidence type="ECO:0000313" key="2">
    <source>
        <dbReference type="EMBL" id="KAH7113303.1"/>
    </source>
</evidence>
<feature type="compositionally biased region" description="Basic and acidic residues" evidence="1">
    <location>
        <begin position="26"/>
        <end position="35"/>
    </location>
</feature>
<sequence length="199" mass="22481">MHRSQGRDEERRERKQPPPTVQHPTGLDKRRERAREKWGFGNGLRPGEALRMRCALFWRWRISDSGSHGGDLGKSEGYEPRATGHGPRTLMLFDGSWLLGGGGGARVARPNRGQLSLLEGCYRQTANQNPLRIDCDQQRQVATTHDRRRPATTSEDQRGQARASQDQLRPAATGFFEAGGSPRSKRRSTWPGRLYQPQI</sequence>
<protein>
    <submittedName>
        <fullName evidence="2">Uncharacterized protein</fullName>
    </submittedName>
</protein>
<proteinExistence type="predicted"/>
<reference evidence="2" key="1">
    <citation type="journal article" date="2021" name="Nat. Commun.">
        <title>Genetic determinants of endophytism in the Arabidopsis root mycobiome.</title>
        <authorList>
            <person name="Mesny F."/>
            <person name="Miyauchi S."/>
            <person name="Thiergart T."/>
            <person name="Pickel B."/>
            <person name="Atanasova L."/>
            <person name="Karlsson M."/>
            <person name="Huettel B."/>
            <person name="Barry K.W."/>
            <person name="Haridas S."/>
            <person name="Chen C."/>
            <person name="Bauer D."/>
            <person name="Andreopoulos W."/>
            <person name="Pangilinan J."/>
            <person name="LaButti K."/>
            <person name="Riley R."/>
            <person name="Lipzen A."/>
            <person name="Clum A."/>
            <person name="Drula E."/>
            <person name="Henrissat B."/>
            <person name="Kohler A."/>
            <person name="Grigoriev I.V."/>
            <person name="Martin F.M."/>
            <person name="Hacquard S."/>
        </authorList>
    </citation>
    <scope>NUCLEOTIDE SEQUENCE</scope>
    <source>
        <strain evidence="2">MPI-CAGE-CH-0243</strain>
    </source>
</reference>
<gene>
    <name evidence="2" type="ORF">B0J11DRAFT_541870</name>
</gene>
<feature type="region of interest" description="Disordered" evidence="1">
    <location>
        <begin position="1"/>
        <end position="35"/>
    </location>
</feature>
<evidence type="ECO:0000313" key="3">
    <source>
        <dbReference type="Proteomes" id="UP000700596"/>
    </source>
</evidence>
<name>A0A9P9D653_9PLEO</name>
<organism evidence="2 3">
    <name type="scientific">Dendryphion nanum</name>
    <dbReference type="NCBI Taxonomy" id="256645"/>
    <lineage>
        <taxon>Eukaryota</taxon>
        <taxon>Fungi</taxon>
        <taxon>Dikarya</taxon>
        <taxon>Ascomycota</taxon>
        <taxon>Pezizomycotina</taxon>
        <taxon>Dothideomycetes</taxon>
        <taxon>Pleosporomycetidae</taxon>
        <taxon>Pleosporales</taxon>
        <taxon>Torulaceae</taxon>
        <taxon>Dendryphion</taxon>
    </lineage>
</organism>
<feature type="region of interest" description="Disordered" evidence="1">
    <location>
        <begin position="139"/>
        <end position="199"/>
    </location>
</feature>
<keyword evidence="3" id="KW-1185">Reference proteome</keyword>
<dbReference type="EMBL" id="JAGMWT010000019">
    <property type="protein sequence ID" value="KAH7113303.1"/>
    <property type="molecule type" value="Genomic_DNA"/>
</dbReference>